<gene>
    <name evidence="2" type="ORF">EZS27_007585</name>
</gene>
<dbReference type="AlphaFoldDB" id="A0A5J4SF58"/>
<comment type="caution">
    <text evidence="2">The sequence shown here is derived from an EMBL/GenBank/DDBJ whole genome shotgun (WGS) entry which is preliminary data.</text>
</comment>
<keyword evidence="1" id="KW-0812">Transmembrane</keyword>
<name>A0A5J4SF58_9ZZZZ</name>
<organism evidence="2">
    <name type="scientific">termite gut metagenome</name>
    <dbReference type="NCBI Taxonomy" id="433724"/>
    <lineage>
        <taxon>unclassified sequences</taxon>
        <taxon>metagenomes</taxon>
        <taxon>organismal metagenomes</taxon>
    </lineage>
</organism>
<protein>
    <submittedName>
        <fullName evidence="2">Uncharacterized protein</fullName>
    </submittedName>
</protein>
<accession>A0A5J4SF58</accession>
<keyword evidence="1" id="KW-0472">Membrane</keyword>
<reference evidence="2" key="1">
    <citation type="submission" date="2019-03" db="EMBL/GenBank/DDBJ databases">
        <title>Single cell metagenomics reveals metabolic interactions within the superorganism composed of flagellate Streblomastix strix and complex community of Bacteroidetes bacteria on its surface.</title>
        <authorList>
            <person name="Treitli S.C."/>
            <person name="Kolisko M."/>
            <person name="Husnik F."/>
            <person name="Keeling P."/>
            <person name="Hampl V."/>
        </authorList>
    </citation>
    <scope>NUCLEOTIDE SEQUENCE</scope>
    <source>
        <strain evidence="2">STM</strain>
    </source>
</reference>
<proteinExistence type="predicted"/>
<keyword evidence="1" id="KW-1133">Transmembrane helix</keyword>
<dbReference type="EMBL" id="SNRY01000199">
    <property type="protein sequence ID" value="KAA6344794.1"/>
    <property type="molecule type" value="Genomic_DNA"/>
</dbReference>
<feature type="transmembrane region" description="Helical" evidence="1">
    <location>
        <begin position="12"/>
        <end position="35"/>
    </location>
</feature>
<evidence type="ECO:0000256" key="1">
    <source>
        <dbReference type="SAM" id="Phobius"/>
    </source>
</evidence>
<evidence type="ECO:0000313" key="2">
    <source>
        <dbReference type="EMBL" id="KAA6344794.1"/>
    </source>
</evidence>
<sequence length="36" mass="4099">MGVNCTIFPESLFIYVLILSHLKLESAVEVFIFVIL</sequence>